<feature type="non-terminal residue" evidence="1">
    <location>
        <position position="1"/>
    </location>
</feature>
<keyword evidence="2" id="KW-1185">Reference proteome</keyword>
<dbReference type="EMBL" id="SEYY01018481">
    <property type="protein sequence ID" value="KAB7499302.1"/>
    <property type="molecule type" value="Genomic_DNA"/>
</dbReference>
<sequence length="372" mass="43233">VMIHVPNTSTLPNNIIDVLKEDKSFYCIKNLPVQCLCEDDFIKAFIKCDWNVLPLYALIFSLPVDLVKVYMILKGPFQKMGRIYAYTADIRLDLDDCAALTPSGDLFLLLNRFKYNELGISGKLSSHILRFPTHRYLVEIKTNEDCFISGKKIYEKTHRSLASCSLIFDFYITWQPYDKSVCPSSIAKYFHEKGFQVEELFPLYKQTWKSDLKIPKLKNLENNFDHNDLLEWLGMCSVDIDSNIINEICMEDTSELSPLIVSHFEGFYTPSDIQDVIQELREWLLTKDEEIVPWVCLTVYGPPDCLISWSRTENAFKINGENFYIIIIFRNKILYYTVEETTLRKSILAEIYCLMGGVTCLFLARPAKMLRL</sequence>
<dbReference type="OrthoDB" id="446759at2759"/>
<dbReference type="GO" id="GO:0000447">
    <property type="term" value="P:endonucleolytic cleavage in ITS1 to separate SSU-rRNA from 5.8S rRNA and LSU-rRNA from tricistronic rRNA transcript (SSU-rRNA, 5.8S rRNA, LSU-rRNA)"/>
    <property type="evidence" value="ECO:0007669"/>
    <property type="project" value="TreeGrafter"/>
</dbReference>
<proteinExistence type="predicted"/>
<protein>
    <submittedName>
        <fullName evidence="1">Ribonuclease P protein subunit p40</fullName>
    </submittedName>
</protein>
<evidence type="ECO:0000313" key="1">
    <source>
        <dbReference type="EMBL" id="KAB7499302.1"/>
    </source>
</evidence>
<dbReference type="PANTHER" id="PTHR15396:SF1">
    <property type="entry name" value="RIBONUCLEASE P PROTEIN SUBUNIT P40"/>
    <property type="match status" value="1"/>
</dbReference>
<dbReference type="PANTHER" id="PTHR15396">
    <property type="entry name" value="RIBONUCLEASE P PROTEIN SUBUNIT P40"/>
    <property type="match status" value="1"/>
</dbReference>
<dbReference type="GO" id="GO:0000172">
    <property type="term" value="C:ribonuclease MRP complex"/>
    <property type="evidence" value="ECO:0007669"/>
    <property type="project" value="TreeGrafter"/>
</dbReference>
<reference evidence="1 2" key="1">
    <citation type="journal article" date="2019" name="PLoS Biol.">
        <title>Sex chromosomes control vertical transmission of feminizing Wolbachia symbionts in an isopod.</title>
        <authorList>
            <person name="Becking T."/>
            <person name="Chebbi M.A."/>
            <person name="Giraud I."/>
            <person name="Moumen B."/>
            <person name="Laverre T."/>
            <person name="Caubet Y."/>
            <person name="Peccoud J."/>
            <person name="Gilbert C."/>
            <person name="Cordaux R."/>
        </authorList>
    </citation>
    <scope>NUCLEOTIDE SEQUENCE [LARGE SCALE GENOMIC DNA]</scope>
    <source>
        <strain evidence="1">ANa2</strain>
        <tissue evidence="1">Whole body excluding digestive tract and cuticle</tissue>
    </source>
</reference>
<dbReference type="GO" id="GO:0030681">
    <property type="term" value="C:multimeric ribonuclease P complex"/>
    <property type="evidence" value="ECO:0007669"/>
    <property type="project" value="TreeGrafter"/>
</dbReference>
<accession>A0A5N5SZ44</accession>
<organism evidence="1 2">
    <name type="scientific">Armadillidium nasatum</name>
    <dbReference type="NCBI Taxonomy" id="96803"/>
    <lineage>
        <taxon>Eukaryota</taxon>
        <taxon>Metazoa</taxon>
        <taxon>Ecdysozoa</taxon>
        <taxon>Arthropoda</taxon>
        <taxon>Crustacea</taxon>
        <taxon>Multicrustacea</taxon>
        <taxon>Malacostraca</taxon>
        <taxon>Eumalacostraca</taxon>
        <taxon>Peracarida</taxon>
        <taxon>Isopoda</taxon>
        <taxon>Oniscidea</taxon>
        <taxon>Crinocheta</taxon>
        <taxon>Armadillidiidae</taxon>
        <taxon>Armadillidium</taxon>
    </lineage>
</organism>
<evidence type="ECO:0000313" key="2">
    <source>
        <dbReference type="Proteomes" id="UP000326759"/>
    </source>
</evidence>
<dbReference type="InterPro" id="IPR013893">
    <property type="entry name" value="RNase_P_Rpp40"/>
</dbReference>
<comment type="caution">
    <text evidence="1">The sequence shown here is derived from an EMBL/GenBank/DDBJ whole genome shotgun (WGS) entry which is preliminary data.</text>
</comment>
<gene>
    <name evidence="1" type="primary">RPP40</name>
    <name evidence="1" type="ORF">Anas_06105</name>
</gene>
<dbReference type="GO" id="GO:0000171">
    <property type="term" value="F:ribonuclease MRP activity"/>
    <property type="evidence" value="ECO:0007669"/>
    <property type="project" value="TreeGrafter"/>
</dbReference>
<dbReference type="AlphaFoldDB" id="A0A5N5SZ44"/>
<dbReference type="Proteomes" id="UP000326759">
    <property type="component" value="Unassembled WGS sequence"/>
</dbReference>
<dbReference type="GO" id="GO:0001682">
    <property type="term" value="P:tRNA 5'-leader removal"/>
    <property type="evidence" value="ECO:0007669"/>
    <property type="project" value="InterPro"/>
</dbReference>
<name>A0A5N5SZ44_9CRUS</name>
<dbReference type="Pfam" id="PF08584">
    <property type="entry name" value="Ribonuc_P_40"/>
    <property type="match status" value="1"/>
</dbReference>
<dbReference type="GO" id="GO:0004526">
    <property type="term" value="F:ribonuclease P activity"/>
    <property type="evidence" value="ECO:0007669"/>
    <property type="project" value="TreeGrafter"/>
</dbReference>